<dbReference type="InterPro" id="IPR001610">
    <property type="entry name" value="PAC"/>
</dbReference>
<feature type="domain" description="PAC" evidence="5">
    <location>
        <begin position="397"/>
        <end position="449"/>
    </location>
</feature>
<proteinExistence type="predicted"/>
<evidence type="ECO:0000259" key="5">
    <source>
        <dbReference type="PROSITE" id="PS50113"/>
    </source>
</evidence>
<dbReference type="InterPro" id="IPR035965">
    <property type="entry name" value="PAS-like_dom_sf"/>
</dbReference>
<evidence type="ECO:0000256" key="1">
    <source>
        <dbReference type="ARBA" id="ARBA00012528"/>
    </source>
</evidence>
<dbReference type="CDD" id="cd00130">
    <property type="entry name" value="PAS"/>
    <property type="match status" value="1"/>
</dbReference>
<dbReference type="InterPro" id="IPR050469">
    <property type="entry name" value="Diguanylate_Cyclase"/>
</dbReference>
<dbReference type="CDD" id="cd12915">
    <property type="entry name" value="PDC2_DGC_like"/>
    <property type="match status" value="1"/>
</dbReference>
<dbReference type="Proteomes" id="UP000593880">
    <property type="component" value="Chromosome"/>
</dbReference>
<feature type="transmembrane region" description="Helical" evidence="3">
    <location>
        <begin position="290"/>
        <end position="309"/>
    </location>
</feature>
<protein>
    <recommendedName>
        <fullName evidence="1">diguanylate cyclase</fullName>
        <ecNumber evidence="1">2.7.7.65</ecNumber>
    </recommendedName>
</protein>
<gene>
    <name evidence="7" type="ORF">XH86_11970</name>
</gene>
<dbReference type="PANTHER" id="PTHR45138">
    <property type="entry name" value="REGULATORY COMPONENTS OF SENSORY TRANSDUCTION SYSTEM"/>
    <property type="match status" value="1"/>
</dbReference>
<keyword evidence="3" id="KW-1133">Transmembrane helix</keyword>
<dbReference type="InterPro" id="IPR013655">
    <property type="entry name" value="PAS_fold_3"/>
</dbReference>
<dbReference type="PROSITE" id="PS50887">
    <property type="entry name" value="GGDEF"/>
    <property type="match status" value="1"/>
</dbReference>
<dbReference type="Gene3D" id="3.30.70.270">
    <property type="match status" value="1"/>
</dbReference>
<keyword evidence="8" id="KW-1185">Reference proteome</keyword>
<reference evidence="7 8" key="1">
    <citation type="submission" date="2018-06" db="EMBL/GenBank/DDBJ databases">
        <title>Comparative genomics of rhizobia nodulating Arachis hypogaea in China.</title>
        <authorList>
            <person name="Li Y."/>
        </authorList>
    </citation>
    <scope>NUCLEOTIDE SEQUENCE [LARGE SCALE GENOMIC DNA]</scope>
    <source>
        <strain evidence="7 8">CCBAU 51658</strain>
    </source>
</reference>
<organism evidence="7 8">
    <name type="scientific">Bradyrhizobium guangdongense</name>
    <dbReference type="NCBI Taxonomy" id="1325090"/>
    <lineage>
        <taxon>Bacteria</taxon>
        <taxon>Pseudomonadati</taxon>
        <taxon>Pseudomonadota</taxon>
        <taxon>Alphaproteobacteria</taxon>
        <taxon>Hyphomicrobiales</taxon>
        <taxon>Nitrobacteraceae</taxon>
        <taxon>Bradyrhizobium</taxon>
    </lineage>
</organism>
<dbReference type="EMBL" id="CP030057">
    <property type="protein sequence ID" value="QOZ59371.1"/>
    <property type="molecule type" value="Genomic_DNA"/>
</dbReference>
<evidence type="ECO:0000256" key="3">
    <source>
        <dbReference type="SAM" id="Phobius"/>
    </source>
</evidence>
<dbReference type="CDD" id="cd12914">
    <property type="entry name" value="PDC1_DGC_like"/>
    <property type="match status" value="1"/>
</dbReference>
<dbReference type="InterPro" id="IPR000160">
    <property type="entry name" value="GGDEF_dom"/>
</dbReference>
<evidence type="ECO:0000313" key="8">
    <source>
        <dbReference type="Proteomes" id="UP000593880"/>
    </source>
</evidence>
<dbReference type="SMART" id="SM00091">
    <property type="entry name" value="PAS"/>
    <property type="match status" value="1"/>
</dbReference>
<keyword evidence="3" id="KW-0812">Transmembrane</keyword>
<feature type="domain" description="GGDEF" evidence="6">
    <location>
        <begin position="484"/>
        <end position="619"/>
    </location>
</feature>
<accession>A0ABX6UDJ3</accession>
<sequence>MPGSSFQRQLHRNPRMVVGTFLVLMIACVIGLVAWKASYAREAALRQSADSQKNLTRSLAQHAASTFKAPDVALAGMADLLKYQNPQKVRFDAYLREMTQAMPQLRFIAVFDSAGSWRYSSVEERPEYSNADRPYFAYHRDNSDTKLLVSGPVTSRLTGLPTIILSRRISTPSGQFAGVIVAAIDCQFFTSFFGSFNLGTQGGISILKSDGTLLARWPAVESIRTIGDTSLFQQRIGESASGFYRITSPFDGLIKYVAYEQTPNYPLVVTVAQSEGDVLEGWRTDLASDALIAGLLLALVIGVACLLNAQFRFGARVERTLQEREARFRLLADNIADIVIVMDKKGYIRYVSPSVVTVLDTSEDAFLGKLCLDVVHEDDRDRVINASRQLKEAAASPSVRFRMRRASGSIAWLEAHFRIAERFSSADAEIVGVLRDVTKQKEMEDELSKANLKLAQLAMTDGLTKLANRRSFDAFLRDAYAAHDVLSVLLIDIDHFKEFNDGLGHPAGDACLQQVAEVIGRATANTGGFSARYGGEEFAVILPGVPEEKAARVADAIRLLVQRLKIRHPRSPASRVAVSVGVAQKNHATSDEFTLIRDADIALYHAKKRGRNCTVVSSTTTNRVADAPDLAPSLGSLHRMRE</sequence>
<dbReference type="InterPro" id="IPR000700">
    <property type="entry name" value="PAS-assoc_C"/>
</dbReference>
<dbReference type="InterPro" id="IPR054327">
    <property type="entry name" value="His-kinase-like_sensor"/>
</dbReference>
<dbReference type="NCBIfam" id="TIGR00254">
    <property type="entry name" value="GGDEF"/>
    <property type="match status" value="1"/>
</dbReference>
<evidence type="ECO:0000259" key="6">
    <source>
        <dbReference type="PROSITE" id="PS50887"/>
    </source>
</evidence>
<dbReference type="CDD" id="cd01949">
    <property type="entry name" value="GGDEF"/>
    <property type="match status" value="1"/>
</dbReference>
<dbReference type="NCBIfam" id="TIGR00229">
    <property type="entry name" value="sensory_box"/>
    <property type="match status" value="1"/>
</dbReference>
<dbReference type="PANTHER" id="PTHR45138:SF9">
    <property type="entry name" value="DIGUANYLATE CYCLASE DGCM-RELATED"/>
    <property type="match status" value="1"/>
</dbReference>
<dbReference type="PROSITE" id="PS50112">
    <property type="entry name" value="PAS"/>
    <property type="match status" value="1"/>
</dbReference>
<evidence type="ECO:0000313" key="7">
    <source>
        <dbReference type="EMBL" id="QOZ59371.1"/>
    </source>
</evidence>
<feature type="transmembrane region" description="Helical" evidence="3">
    <location>
        <begin position="16"/>
        <end position="35"/>
    </location>
</feature>
<dbReference type="EC" id="2.7.7.65" evidence="1"/>
<evidence type="ECO:0000256" key="2">
    <source>
        <dbReference type="ARBA" id="ARBA00034247"/>
    </source>
</evidence>
<dbReference type="SUPFAM" id="SSF55785">
    <property type="entry name" value="PYP-like sensor domain (PAS domain)"/>
    <property type="match status" value="1"/>
</dbReference>
<dbReference type="SUPFAM" id="SSF55073">
    <property type="entry name" value="Nucleotide cyclase"/>
    <property type="match status" value="1"/>
</dbReference>
<dbReference type="InterPro" id="IPR043128">
    <property type="entry name" value="Rev_trsase/Diguanyl_cyclase"/>
</dbReference>
<evidence type="ECO:0000259" key="4">
    <source>
        <dbReference type="PROSITE" id="PS50112"/>
    </source>
</evidence>
<dbReference type="PROSITE" id="PS50113">
    <property type="entry name" value="PAC"/>
    <property type="match status" value="1"/>
</dbReference>
<dbReference type="SMART" id="SM00267">
    <property type="entry name" value="GGDEF"/>
    <property type="match status" value="1"/>
</dbReference>
<dbReference type="InterPro" id="IPR000014">
    <property type="entry name" value="PAS"/>
</dbReference>
<feature type="domain" description="PAS" evidence="4">
    <location>
        <begin position="324"/>
        <end position="397"/>
    </location>
</feature>
<dbReference type="Pfam" id="PF22588">
    <property type="entry name" value="dCache_1_like"/>
    <property type="match status" value="1"/>
</dbReference>
<keyword evidence="3" id="KW-0472">Membrane</keyword>
<name>A0ABX6UDJ3_9BRAD</name>
<dbReference type="SMART" id="SM00086">
    <property type="entry name" value="PAC"/>
    <property type="match status" value="1"/>
</dbReference>
<dbReference type="Pfam" id="PF08447">
    <property type="entry name" value="PAS_3"/>
    <property type="match status" value="1"/>
</dbReference>
<comment type="catalytic activity">
    <reaction evidence="2">
        <text>2 GTP = 3',3'-c-di-GMP + 2 diphosphate</text>
        <dbReference type="Rhea" id="RHEA:24898"/>
        <dbReference type="ChEBI" id="CHEBI:33019"/>
        <dbReference type="ChEBI" id="CHEBI:37565"/>
        <dbReference type="ChEBI" id="CHEBI:58805"/>
        <dbReference type="EC" id="2.7.7.65"/>
    </reaction>
</comment>
<dbReference type="Gene3D" id="3.30.450.20">
    <property type="entry name" value="PAS domain"/>
    <property type="match status" value="3"/>
</dbReference>
<dbReference type="Pfam" id="PF00990">
    <property type="entry name" value="GGDEF"/>
    <property type="match status" value="1"/>
</dbReference>
<dbReference type="InterPro" id="IPR029787">
    <property type="entry name" value="Nucleotide_cyclase"/>
</dbReference>